<dbReference type="Proteomes" id="UP000198919">
    <property type="component" value="Unassembled WGS sequence"/>
</dbReference>
<protein>
    <submittedName>
        <fullName evidence="2">Uncharacterized protein</fullName>
    </submittedName>
</protein>
<dbReference type="EMBL" id="NITY01000035">
    <property type="protein sequence ID" value="PHM35794.1"/>
    <property type="molecule type" value="Genomic_DNA"/>
</dbReference>
<organism evidence="2 3">
    <name type="scientific">Xenorhabdus mauleonii</name>
    <dbReference type="NCBI Taxonomy" id="351675"/>
    <lineage>
        <taxon>Bacteria</taxon>
        <taxon>Pseudomonadati</taxon>
        <taxon>Pseudomonadota</taxon>
        <taxon>Gammaproteobacteria</taxon>
        <taxon>Enterobacterales</taxon>
        <taxon>Morganellaceae</taxon>
        <taxon>Xenorhabdus</taxon>
    </lineage>
</organism>
<dbReference type="AlphaFoldDB" id="A0A1I3YFN7"/>
<sequence>MKYYAKIISLNKDIEEEVILSFGECEICCFINDFPTSLRVGDIHLVELGFMFLNSVKIKPSKDRNTLLKQQGNTFSYEMNGYLVGDRLFLSNLVFQDDLLYECSYLENEYVKVYPDRITVSFL</sequence>
<evidence type="ECO:0000313" key="4">
    <source>
        <dbReference type="Proteomes" id="UP000224607"/>
    </source>
</evidence>
<evidence type="ECO:0000313" key="2">
    <source>
        <dbReference type="EMBL" id="SFK30169.1"/>
    </source>
</evidence>
<reference evidence="1 4" key="3">
    <citation type="journal article" date="2017" name="Nat. Microbiol.">
        <title>Natural product diversity associated with the nematode symbionts Photorhabdus and Xenorhabdus.</title>
        <authorList>
            <person name="Tobias N.J."/>
            <person name="Wolff H."/>
            <person name="Djahanschiri B."/>
            <person name="Grundmann F."/>
            <person name="Kronenwerth M."/>
            <person name="Shi Y.M."/>
            <person name="Simonyi S."/>
            <person name="Grun P."/>
            <person name="Shapiro-Ilan D."/>
            <person name="Pidot S.J."/>
            <person name="Stinear T.P."/>
            <person name="Ebersberger I."/>
            <person name="Bode H.B."/>
        </authorList>
    </citation>
    <scope>NUCLEOTIDE SEQUENCE [LARGE SCALE GENOMIC DNA]</scope>
    <source>
        <strain evidence="1 4">DSM 17908</strain>
    </source>
</reference>
<proteinExistence type="predicted"/>
<accession>A0A1I3YFN7</accession>
<gene>
    <name evidence="2" type="ORF">SAMN05421680_1515</name>
    <name evidence="1" type="ORF">Xmau_04453</name>
</gene>
<keyword evidence="4" id="KW-1185">Reference proteome</keyword>
<evidence type="ECO:0000313" key="3">
    <source>
        <dbReference type="Proteomes" id="UP000198919"/>
    </source>
</evidence>
<name>A0A1I3YFN7_9GAMM</name>
<reference evidence="2" key="1">
    <citation type="submission" date="2016-10" db="EMBL/GenBank/DDBJ databases">
        <authorList>
            <person name="de Groot N.N."/>
        </authorList>
    </citation>
    <scope>NUCLEOTIDE SEQUENCE [LARGE SCALE GENOMIC DNA]</scope>
    <source>
        <strain evidence="2">DSM 17908</strain>
    </source>
</reference>
<reference evidence="3" key="2">
    <citation type="submission" date="2016-10" db="EMBL/GenBank/DDBJ databases">
        <authorList>
            <person name="Varghese N."/>
            <person name="Submissions S."/>
        </authorList>
    </citation>
    <scope>NUCLEOTIDE SEQUENCE [LARGE SCALE GENOMIC DNA]</scope>
    <source>
        <strain evidence="3">DSM 17908</strain>
    </source>
</reference>
<dbReference type="RefSeq" id="WP_092514754.1">
    <property type="nucleotide sequence ID" value="NZ_CAWNQB010000029.1"/>
</dbReference>
<evidence type="ECO:0000313" key="1">
    <source>
        <dbReference type="EMBL" id="PHM35794.1"/>
    </source>
</evidence>
<dbReference type="OrthoDB" id="2877688at2"/>
<dbReference type="Proteomes" id="UP000224607">
    <property type="component" value="Unassembled WGS sequence"/>
</dbReference>
<dbReference type="EMBL" id="FORG01000051">
    <property type="protein sequence ID" value="SFK30169.1"/>
    <property type="molecule type" value="Genomic_DNA"/>
</dbReference>